<evidence type="ECO:0000313" key="1">
    <source>
        <dbReference type="EMBL" id="OTG04065.1"/>
    </source>
</evidence>
<evidence type="ECO:0000313" key="2">
    <source>
        <dbReference type="Proteomes" id="UP000215914"/>
    </source>
</evidence>
<dbReference type="EMBL" id="CM007901">
    <property type="protein sequence ID" value="OTG04065.1"/>
    <property type="molecule type" value="Genomic_DNA"/>
</dbReference>
<dbReference type="AlphaFoldDB" id="A0A251SYY5"/>
<proteinExistence type="predicted"/>
<dbReference type="Proteomes" id="UP000215914">
    <property type="component" value="Chromosome 12"/>
</dbReference>
<gene>
    <name evidence="1" type="ORF">HannXRQ_Chr12g0358231</name>
</gene>
<organism evidence="1 2">
    <name type="scientific">Helianthus annuus</name>
    <name type="common">Common sunflower</name>
    <dbReference type="NCBI Taxonomy" id="4232"/>
    <lineage>
        <taxon>Eukaryota</taxon>
        <taxon>Viridiplantae</taxon>
        <taxon>Streptophyta</taxon>
        <taxon>Embryophyta</taxon>
        <taxon>Tracheophyta</taxon>
        <taxon>Spermatophyta</taxon>
        <taxon>Magnoliopsida</taxon>
        <taxon>eudicotyledons</taxon>
        <taxon>Gunneridae</taxon>
        <taxon>Pentapetalae</taxon>
        <taxon>asterids</taxon>
        <taxon>campanulids</taxon>
        <taxon>Asterales</taxon>
        <taxon>Asteraceae</taxon>
        <taxon>Asteroideae</taxon>
        <taxon>Heliantheae alliance</taxon>
        <taxon>Heliantheae</taxon>
        <taxon>Helianthus</taxon>
    </lineage>
</organism>
<sequence length="91" mass="10995">MLTNLLHNHSSRSFNIRTTLIRMLTQLINRLPKLTHNFPHLINRNRHRLFLLFPNRKLRVPHQLLHFIPQLIHQHLNIVQILDHNPIPNPH</sequence>
<name>A0A251SYY5_HELAN</name>
<dbReference type="InParanoid" id="A0A251SYY5"/>
<keyword evidence="2" id="KW-1185">Reference proteome</keyword>
<reference evidence="2" key="1">
    <citation type="journal article" date="2017" name="Nature">
        <title>The sunflower genome provides insights into oil metabolism, flowering and Asterid evolution.</title>
        <authorList>
            <person name="Badouin H."/>
            <person name="Gouzy J."/>
            <person name="Grassa C.J."/>
            <person name="Murat F."/>
            <person name="Staton S.E."/>
            <person name="Cottret L."/>
            <person name="Lelandais-Briere C."/>
            <person name="Owens G.L."/>
            <person name="Carrere S."/>
            <person name="Mayjonade B."/>
            <person name="Legrand L."/>
            <person name="Gill N."/>
            <person name="Kane N.C."/>
            <person name="Bowers J.E."/>
            <person name="Hubner S."/>
            <person name="Bellec A."/>
            <person name="Berard A."/>
            <person name="Berges H."/>
            <person name="Blanchet N."/>
            <person name="Boniface M.C."/>
            <person name="Brunel D."/>
            <person name="Catrice O."/>
            <person name="Chaidir N."/>
            <person name="Claudel C."/>
            <person name="Donnadieu C."/>
            <person name="Faraut T."/>
            <person name="Fievet G."/>
            <person name="Helmstetter N."/>
            <person name="King M."/>
            <person name="Knapp S.J."/>
            <person name="Lai Z."/>
            <person name="Le Paslier M.C."/>
            <person name="Lippi Y."/>
            <person name="Lorenzon L."/>
            <person name="Mandel J.R."/>
            <person name="Marage G."/>
            <person name="Marchand G."/>
            <person name="Marquand E."/>
            <person name="Bret-Mestries E."/>
            <person name="Morien E."/>
            <person name="Nambeesan S."/>
            <person name="Nguyen T."/>
            <person name="Pegot-Espagnet P."/>
            <person name="Pouilly N."/>
            <person name="Raftis F."/>
            <person name="Sallet E."/>
            <person name="Schiex T."/>
            <person name="Thomas J."/>
            <person name="Vandecasteele C."/>
            <person name="Vares D."/>
            <person name="Vear F."/>
            <person name="Vautrin S."/>
            <person name="Crespi M."/>
            <person name="Mangin B."/>
            <person name="Burke J.M."/>
            <person name="Salse J."/>
            <person name="Munos S."/>
            <person name="Vincourt P."/>
            <person name="Rieseberg L.H."/>
            <person name="Langlade N.B."/>
        </authorList>
    </citation>
    <scope>NUCLEOTIDE SEQUENCE [LARGE SCALE GENOMIC DNA]</scope>
    <source>
        <strain evidence="2">cv. SF193</strain>
    </source>
</reference>
<accession>A0A251SYY5</accession>
<protein>
    <submittedName>
        <fullName evidence="1">Uncharacterized protein</fullName>
    </submittedName>
</protein>